<evidence type="ECO:0000259" key="3">
    <source>
        <dbReference type="Pfam" id="PF24181"/>
    </source>
</evidence>
<evidence type="ECO:0000256" key="1">
    <source>
        <dbReference type="SAM" id="MobiDB-lite"/>
    </source>
</evidence>
<dbReference type="Proteomes" id="UP001556367">
    <property type="component" value="Unassembled WGS sequence"/>
</dbReference>
<dbReference type="InterPro" id="IPR052587">
    <property type="entry name" value="TELO2-interacting_protein_1"/>
</dbReference>
<dbReference type="PANTHER" id="PTHR18460">
    <property type="entry name" value="TEL2 INTERACTING PROTEIN 1 TTI1 FAMILY MEMBER"/>
    <property type="match status" value="1"/>
</dbReference>
<evidence type="ECO:0000313" key="4">
    <source>
        <dbReference type="EMBL" id="KAL0953231.1"/>
    </source>
</evidence>
<feature type="domain" description="TTI1 N-terminal TPR" evidence="2">
    <location>
        <begin position="6"/>
        <end position="399"/>
    </location>
</feature>
<keyword evidence="5" id="KW-1185">Reference proteome</keyword>
<dbReference type="InterPro" id="IPR057566">
    <property type="entry name" value="TPR_TTI1_N"/>
</dbReference>
<proteinExistence type="predicted"/>
<feature type="region of interest" description="Disordered" evidence="1">
    <location>
        <begin position="957"/>
        <end position="1002"/>
    </location>
</feature>
<sequence length="1291" mass="137296">MTSNAFQRLKPICVPLLASSELTPSSIPVVLRSLNDLHACLVSIVNDADDTLAANTPPLNQSLIGYVFFPISTILRRNSSAAIPDQVLEAILRVLSVLIDAWWWDCELQVWEQVLVLCGAIVGGIDVAGGVGKGSAPNRVRADETKTAAALCLLSLLRERTHVEAQARGQSSGVPAERLSELQLHCLSTPKLTPLIGQTISSLLLTAQSIHVPLQNASLSILRLLVRVYASDSLVPGVLPGIVSAMTRVVLGAGRSTGWARAEAIEGALGVMQDAIIQAIGDEVCIRDGAVRAIDSLDDFASFAPSPSSSKSGQHTSSHTEPSSLENRFTTEKTPSWLNGTSTQLHIALNTLTPLLSHPTPSAQRALSNFACELLISTTLTLPQSQPLLLTFLLSLAGSETPAVHQHARERLSGLFSDKSTIGKGSGKRSQARNRRAQAQHSLMQTLLCITRDTLASIPRLVVSQADAKVTHAASLITAVCGLASAPSSSTLTRSISAGVGALLGPAGGIEKWGHTLLSVLEFSEPQIGIFTAPDPAADPLLLLSGTAGQSTSTASGPDVAFPALQIRSLTSTTALSSIAYMLRALGRTAPDECLFAVEWFTGVGAMSLSSRGTTGSRHSVTPPAKAVAALWCACRLLEGASSGVVLLVEGMPSEGGDVSTTEGALQRPANKRLEKLARTIAKKVAALWDEPSIFTEGIDVPKAFSKDVPNSDVEPLVVEHVKGVVPLHSTLQLLHSAPASASTATDHPQALHPAVLLHLLTLCLSILFTSSSSSSRTQPLLLHTLYPVLHALVCPLPFLSATARAALAHIAHAAAYASVPNMLYANFDYALGGVARRLDARGAAVYGMYDYGEGGAVGAARVLRVLVRLVGGAIVARAGDVVEACFERLEELHGYDVLVDALVGVLGDVVDVLRVDAEAEDEVDEVDGTRQTREGGIAQYGASALLEWMKHRHDNDVERDDTDYGPAPREAWGTKKEEDEEDKGEDGTNPKQEPEDPPPTATQALTSQIILRSVHLLTHPSPVIRARILGLLTSSVPVLHSHSSSDANAETPGWGFHSSATTLLPAVNSAWPFILNRLADPAPFVVAAAVGLVAALSTHIGEFMHRRVWDDVWPRFKRILADLDAADAQSALARRQRRAPPPHSRSGPGLEFDTGTGVGTASAYTHSHRLYRAMLQTLTAALEGGVPPQDSALWEVMLAVRRFLSADAHLELQACARRFYIALAQNNADAVWLVLIGTCNSPQLNGFSMGEEALGDEFTDRLKTLAFMKDRWGWGIEENVQTILIHPNVA</sequence>
<reference evidence="5" key="1">
    <citation type="submission" date="2024-06" db="EMBL/GenBank/DDBJ databases">
        <title>Multi-omics analyses provide insights into the biosynthesis of the anticancer antibiotic pleurotin in Hohenbuehelia grisea.</title>
        <authorList>
            <person name="Weaver J.A."/>
            <person name="Alberti F."/>
        </authorList>
    </citation>
    <scope>NUCLEOTIDE SEQUENCE [LARGE SCALE GENOMIC DNA]</scope>
    <source>
        <strain evidence="5">T-177</strain>
    </source>
</reference>
<dbReference type="InterPro" id="IPR057567">
    <property type="entry name" value="TPR_TTI1_C"/>
</dbReference>
<accession>A0ABR3JD84</accession>
<dbReference type="Pfam" id="PF24181">
    <property type="entry name" value="TPR_TTI1_C"/>
    <property type="match status" value="1"/>
</dbReference>
<dbReference type="InterPro" id="IPR049362">
    <property type="entry name" value="TTI1_rpt"/>
</dbReference>
<comment type="caution">
    <text evidence="4">The sequence shown here is derived from an EMBL/GenBank/DDBJ whole genome shotgun (WGS) entry which is preliminary data.</text>
</comment>
<dbReference type="InterPro" id="IPR016024">
    <property type="entry name" value="ARM-type_fold"/>
</dbReference>
<feature type="compositionally biased region" description="Low complexity" evidence="1">
    <location>
        <begin position="305"/>
        <end position="320"/>
    </location>
</feature>
<name>A0ABR3JD84_9AGAR</name>
<dbReference type="Pfam" id="PF24173">
    <property type="entry name" value="TPR_TTI1_N"/>
    <property type="match status" value="1"/>
</dbReference>
<protein>
    <submittedName>
        <fullName evidence="4">Uncharacterized protein</fullName>
    </submittedName>
</protein>
<gene>
    <name evidence="4" type="ORF">HGRIS_004484</name>
</gene>
<organism evidence="4 5">
    <name type="scientific">Hohenbuehelia grisea</name>
    <dbReference type="NCBI Taxonomy" id="104357"/>
    <lineage>
        <taxon>Eukaryota</taxon>
        <taxon>Fungi</taxon>
        <taxon>Dikarya</taxon>
        <taxon>Basidiomycota</taxon>
        <taxon>Agaricomycotina</taxon>
        <taxon>Agaricomycetes</taxon>
        <taxon>Agaricomycetidae</taxon>
        <taxon>Agaricales</taxon>
        <taxon>Pleurotineae</taxon>
        <taxon>Pleurotaceae</taxon>
        <taxon>Hohenbuehelia</taxon>
    </lineage>
</organism>
<dbReference type="EMBL" id="JASNQZ010000008">
    <property type="protein sequence ID" value="KAL0953231.1"/>
    <property type="molecule type" value="Genomic_DNA"/>
</dbReference>
<evidence type="ECO:0000313" key="5">
    <source>
        <dbReference type="Proteomes" id="UP001556367"/>
    </source>
</evidence>
<feature type="region of interest" description="Disordered" evidence="1">
    <location>
        <begin position="1132"/>
        <end position="1155"/>
    </location>
</feature>
<dbReference type="SUPFAM" id="SSF48371">
    <property type="entry name" value="ARM repeat"/>
    <property type="match status" value="1"/>
</dbReference>
<feature type="compositionally biased region" description="Basic and acidic residues" evidence="1">
    <location>
        <begin position="986"/>
        <end position="995"/>
    </location>
</feature>
<dbReference type="Pfam" id="PF21547">
    <property type="entry name" value="TTI1"/>
    <property type="match status" value="1"/>
</dbReference>
<feature type="region of interest" description="Disordered" evidence="1">
    <location>
        <begin position="305"/>
        <end position="329"/>
    </location>
</feature>
<dbReference type="PANTHER" id="PTHR18460:SF3">
    <property type="entry name" value="TELO2-INTERACTING PROTEIN 1 HOMOLOG"/>
    <property type="match status" value="1"/>
</dbReference>
<feature type="domain" description="TTI1 C-terminal TPR" evidence="3">
    <location>
        <begin position="906"/>
        <end position="1233"/>
    </location>
</feature>
<evidence type="ECO:0000259" key="2">
    <source>
        <dbReference type="Pfam" id="PF24173"/>
    </source>
</evidence>